<organism evidence="1 2">
    <name type="scientific">Gluconacetobacter liquefaciens</name>
    <name type="common">Acetobacter liquefaciens</name>
    <dbReference type="NCBI Taxonomy" id="89584"/>
    <lineage>
        <taxon>Bacteria</taxon>
        <taxon>Pseudomonadati</taxon>
        <taxon>Pseudomonadota</taxon>
        <taxon>Alphaproteobacteria</taxon>
        <taxon>Acetobacterales</taxon>
        <taxon>Acetobacteraceae</taxon>
        <taxon>Gluconacetobacter</taxon>
    </lineage>
</organism>
<sequence length="173" mass="19028">MMIENNLIQNLPEPWFKVGTVLVGGLYQVGYAKGRDIILIHSASKVTLTDTITGERLAVGQDEFVSVEHYRRLKMSGFGCMVGEIIPTAGIWGGHLPVTTSDGFSLCKRDALWPEPDVDLIYPDGRAACVSTHNVCDIRAYGFSDTNLSFVIATESDVQIFVRPHDAHCNIKS</sequence>
<proteinExistence type="predicted"/>
<evidence type="ECO:0000313" key="2">
    <source>
        <dbReference type="Proteomes" id="UP000562982"/>
    </source>
</evidence>
<accession>A0A7W4JP22</accession>
<dbReference type="OrthoDB" id="1849013at2"/>
<gene>
    <name evidence="1" type="ORF">HLH32_18370</name>
</gene>
<protein>
    <submittedName>
        <fullName evidence="1">Uncharacterized protein</fullName>
    </submittedName>
</protein>
<dbReference type="EMBL" id="JABEQI010000018">
    <property type="protein sequence ID" value="MBB2188301.1"/>
    <property type="molecule type" value="Genomic_DNA"/>
</dbReference>
<dbReference type="RefSeq" id="WP_141289111.1">
    <property type="nucleotide sequence ID" value="NZ_BJMI01000031.1"/>
</dbReference>
<comment type="caution">
    <text evidence="1">The sequence shown here is derived from an EMBL/GenBank/DDBJ whole genome shotgun (WGS) entry which is preliminary data.</text>
</comment>
<evidence type="ECO:0000313" key="1">
    <source>
        <dbReference type="EMBL" id="MBB2188301.1"/>
    </source>
</evidence>
<dbReference type="Proteomes" id="UP000562982">
    <property type="component" value="Unassembled WGS sequence"/>
</dbReference>
<name>A0A7W4JP22_GLULI</name>
<reference evidence="1 2" key="1">
    <citation type="submission" date="2020-04" db="EMBL/GenBank/DDBJ databases">
        <title>Description of novel Gluconacetobacter.</title>
        <authorList>
            <person name="Sombolestani A."/>
        </authorList>
    </citation>
    <scope>NUCLEOTIDE SEQUENCE [LARGE SCALE GENOMIC DNA]</scope>
    <source>
        <strain evidence="1 2">LMG 1382</strain>
    </source>
</reference>
<dbReference type="AlphaFoldDB" id="A0A7W4JP22"/>